<feature type="domain" description="P/Homo B" evidence="18">
    <location>
        <begin position="481"/>
        <end position="626"/>
    </location>
</feature>
<protein>
    <recommendedName>
        <fullName evidence="18">P/Homo B domain-containing protein</fullName>
    </recommendedName>
</protein>
<evidence type="ECO:0000256" key="9">
    <source>
        <dbReference type="ARBA" id="ARBA00022989"/>
    </source>
</evidence>
<dbReference type="OrthoDB" id="300641at2759"/>
<gene>
    <name evidence="19" type="ORF">AAE3_LOCUS13807</name>
</gene>
<feature type="signal peptide" evidence="17">
    <location>
        <begin position="1"/>
        <end position="17"/>
    </location>
</feature>
<evidence type="ECO:0000256" key="13">
    <source>
        <dbReference type="PIRSR" id="PIRSR615500-1"/>
    </source>
</evidence>
<keyword evidence="9 16" id="KW-1133">Transmembrane helix</keyword>
<dbReference type="GO" id="GO:0000139">
    <property type="term" value="C:Golgi membrane"/>
    <property type="evidence" value="ECO:0007669"/>
    <property type="project" value="TreeGrafter"/>
</dbReference>
<dbReference type="FunFam" id="3.40.50.200:FF:000005">
    <property type="entry name" value="Proprotein convertase subtilisin/kexin type 7"/>
    <property type="match status" value="1"/>
</dbReference>
<dbReference type="EMBL" id="CACVBS010000112">
    <property type="protein sequence ID" value="CAA7271619.1"/>
    <property type="molecule type" value="Genomic_DNA"/>
</dbReference>
<feature type="region of interest" description="Disordered" evidence="15">
    <location>
        <begin position="796"/>
        <end position="815"/>
    </location>
</feature>
<dbReference type="PROSITE" id="PS51892">
    <property type="entry name" value="SUBTILASE"/>
    <property type="match status" value="1"/>
</dbReference>
<accession>A0A8S0WDF6</accession>
<feature type="compositionally biased region" description="Low complexity" evidence="15">
    <location>
        <begin position="867"/>
        <end position="876"/>
    </location>
</feature>
<dbReference type="GO" id="GO:0005802">
    <property type="term" value="C:trans-Golgi network"/>
    <property type="evidence" value="ECO:0007669"/>
    <property type="project" value="TreeGrafter"/>
</dbReference>
<evidence type="ECO:0000256" key="10">
    <source>
        <dbReference type="ARBA" id="ARBA00023136"/>
    </source>
</evidence>
<feature type="active site" description="Charge relay system" evidence="13 14">
    <location>
        <position position="405"/>
    </location>
</feature>
<keyword evidence="5 17" id="KW-0732">Signal</keyword>
<dbReference type="GO" id="GO:0016485">
    <property type="term" value="P:protein processing"/>
    <property type="evidence" value="ECO:0007669"/>
    <property type="project" value="TreeGrafter"/>
</dbReference>
<evidence type="ECO:0000256" key="11">
    <source>
        <dbReference type="ARBA" id="ARBA00023145"/>
    </source>
</evidence>
<evidence type="ECO:0000256" key="14">
    <source>
        <dbReference type="PROSITE-ProRule" id="PRU01240"/>
    </source>
</evidence>
<feature type="region of interest" description="Disordered" evidence="15">
    <location>
        <begin position="658"/>
        <end position="713"/>
    </location>
</feature>
<dbReference type="PROSITE" id="PS51829">
    <property type="entry name" value="P_HOMO_B"/>
    <property type="match status" value="1"/>
</dbReference>
<dbReference type="Pfam" id="PF01483">
    <property type="entry name" value="P_proprotein"/>
    <property type="match status" value="1"/>
</dbReference>
<dbReference type="CDD" id="cd04059">
    <property type="entry name" value="Peptidases_S8_Protein_convertases_Kexins_Furin-like"/>
    <property type="match status" value="1"/>
</dbReference>
<comment type="caution">
    <text evidence="19">The sequence shown here is derived from an EMBL/GenBank/DDBJ whole genome shotgun (WGS) entry which is preliminary data.</text>
</comment>
<keyword evidence="10 16" id="KW-0472">Membrane</keyword>
<feature type="active site" description="Charge relay system" evidence="13 14">
    <location>
        <position position="233"/>
    </location>
</feature>
<dbReference type="SUPFAM" id="SSF49785">
    <property type="entry name" value="Galactose-binding domain-like"/>
    <property type="match status" value="1"/>
</dbReference>
<dbReference type="InterPro" id="IPR015500">
    <property type="entry name" value="Peptidase_S8_subtilisin-rel"/>
</dbReference>
<evidence type="ECO:0000256" key="2">
    <source>
        <dbReference type="ARBA" id="ARBA00005325"/>
    </source>
</evidence>
<comment type="similarity">
    <text evidence="2">Belongs to the peptidase S8 family. Furin subfamily.</text>
</comment>
<dbReference type="PROSITE" id="PS00138">
    <property type="entry name" value="SUBTILASE_SER"/>
    <property type="match status" value="1"/>
</dbReference>
<dbReference type="InterPro" id="IPR036852">
    <property type="entry name" value="Peptidase_S8/S53_dom_sf"/>
</dbReference>
<reference evidence="19 20" key="1">
    <citation type="submission" date="2020-01" db="EMBL/GenBank/DDBJ databases">
        <authorList>
            <person name="Gupta K D."/>
        </authorList>
    </citation>
    <scope>NUCLEOTIDE SEQUENCE [LARGE SCALE GENOMIC DNA]</scope>
</reference>
<dbReference type="InterPro" id="IPR023828">
    <property type="entry name" value="Peptidase_S8_Ser-AS"/>
</dbReference>
<dbReference type="GO" id="GO:0007323">
    <property type="term" value="P:peptide pheromone maturation"/>
    <property type="evidence" value="ECO:0007669"/>
    <property type="project" value="UniProtKB-ARBA"/>
</dbReference>
<evidence type="ECO:0000256" key="6">
    <source>
        <dbReference type="ARBA" id="ARBA00022801"/>
    </source>
</evidence>
<feature type="compositionally biased region" description="Basic and acidic residues" evidence="15">
    <location>
        <begin position="842"/>
        <end position="865"/>
    </location>
</feature>
<evidence type="ECO:0000256" key="1">
    <source>
        <dbReference type="ARBA" id="ARBA00004370"/>
    </source>
</evidence>
<dbReference type="PANTHER" id="PTHR42884">
    <property type="entry name" value="PROPROTEIN CONVERTASE SUBTILISIN/KEXIN-RELATED"/>
    <property type="match status" value="1"/>
</dbReference>
<name>A0A8S0WDF6_CYCAE</name>
<dbReference type="InterPro" id="IPR002884">
    <property type="entry name" value="P_dom"/>
</dbReference>
<dbReference type="InterPro" id="IPR022398">
    <property type="entry name" value="Peptidase_S8_His-AS"/>
</dbReference>
<evidence type="ECO:0000256" key="15">
    <source>
        <dbReference type="SAM" id="MobiDB-lite"/>
    </source>
</evidence>
<feature type="chain" id="PRO_5035752644" description="P/Homo B domain-containing protein" evidence="17">
    <location>
        <begin position="18"/>
        <end position="884"/>
    </location>
</feature>
<organism evidence="19 20">
    <name type="scientific">Cyclocybe aegerita</name>
    <name type="common">Black poplar mushroom</name>
    <name type="synonym">Agrocybe aegerita</name>
    <dbReference type="NCBI Taxonomy" id="1973307"/>
    <lineage>
        <taxon>Eukaryota</taxon>
        <taxon>Fungi</taxon>
        <taxon>Dikarya</taxon>
        <taxon>Basidiomycota</taxon>
        <taxon>Agaricomycotina</taxon>
        <taxon>Agaricomycetes</taxon>
        <taxon>Agaricomycetidae</taxon>
        <taxon>Agaricales</taxon>
        <taxon>Agaricineae</taxon>
        <taxon>Bolbitiaceae</taxon>
        <taxon>Cyclocybe</taxon>
    </lineage>
</organism>
<dbReference type="Gene3D" id="2.60.120.260">
    <property type="entry name" value="Galactose-binding domain-like"/>
    <property type="match status" value="1"/>
</dbReference>
<evidence type="ECO:0000256" key="17">
    <source>
        <dbReference type="SAM" id="SignalP"/>
    </source>
</evidence>
<feature type="region of interest" description="Disordered" evidence="15">
    <location>
        <begin position="820"/>
        <end position="884"/>
    </location>
</feature>
<dbReference type="InterPro" id="IPR034182">
    <property type="entry name" value="Kexin/furin"/>
</dbReference>
<evidence type="ECO:0000256" key="16">
    <source>
        <dbReference type="SAM" id="Phobius"/>
    </source>
</evidence>
<dbReference type="PRINTS" id="PR00723">
    <property type="entry name" value="SUBTILISIN"/>
</dbReference>
<keyword evidence="12" id="KW-0325">Glycoprotein</keyword>
<evidence type="ECO:0000313" key="19">
    <source>
        <dbReference type="EMBL" id="CAA7271619.1"/>
    </source>
</evidence>
<evidence type="ECO:0000256" key="8">
    <source>
        <dbReference type="ARBA" id="ARBA00022837"/>
    </source>
</evidence>
<dbReference type="AlphaFoldDB" id="A0A8S0WDF6"/>
<evidence type="ECO:0000256" key="5">
    <source>
        <dbReference type="ARBA" id="ARBA00022729"/>
    </source>
</evidence>
<dbReference type="Pfam" id="PF00082">
    <property type="entry name" value="Peptidase_S8"/>
    <property type="match status" value="1"/>
</dbReference>
<dbReference type="PANTHER" id="PTHR42884:SF14">
    <property type="entry name" value="NEUROENDOCRINE CONVERTASE 1"/>
    <property type="match status" value="1"/>
</dbReference>
<keyword evidence="4 16" id="KW-0812">Transmembrane</keyword>
<keyword evidence="3 14" id="KW-0645">Protease</keyword>
<evidence type="ECO:0000256" key="4">
    <source>
        <dbReference type="ARBA" id="ARBA00022692"/>
    </source>
</evidence>
<dbReference type="FunFam" id="2.60.120.260:FF:000026">
    <property type="entry name" value="proprotein convertase subtilisin/kexin type 7"/>
    <property type="match status" value="1"/>
</dbReference>
<evidence type="ECO:0000259" key="18">
    <source>
        <dbReference type="PROSITE" id="PS51829"/>
    </source>
</evidence>
<feature type="active site" description="Charge relay system" evidence="13 14">
    <location>
        <position position="195"/>
    </location>
</feature>
<keyword evidence="6 14" id="KW-0378">Hydrolase</keyword>
<evidence type="ECO:0000256" key="3">
    <source>
        <dbReference type="ARBA" id="ARBA00022670"/>
    </source>
</evidence>
<keyword evidence="7 14" id="KW-0720">Serine protease</keyword>
<dbReference type="SUPFAM" id="SSF52743">
    <property type="entry name" value="Subtilisin-like"/>
    <property type="match status" value="1"/>
</dbReference>
<comment type="subcellular location">
    <subcellularLocation>
        <location evidence="1">Membrane</location>
    </subcellularLocation>
</comment>
<keyword evidence="11" id="KW-0865">Zymogen</keyword>
<dbReference type="GO" id="GO:0004252">
    <property type="term" value="F:serine-type endopeptidase activity"/>
    <property type="evidence" value="ECO:0007669"/>
    <property type="project" value="UniProtKB-UniRule"/>
</dbReference>
<evidence type="ECO:0000313" key="20">
    <source>
        <dbReference type="Proteomes" id="UP000467700"/>
    </source>
</evidence>
<sequence length="884" mass="96811">MLLPWAFLSSLFVLGLAEPARRTYDTHDYYVLRHDPLSTTGAPLVEALQTLGVELVEQAGELKDHWLVRRLKPPGLVTRDHFDPVLSTFKMFQAQANAPLAVRSPQNQLARRITASVDYLSLQTLRRRAKRAPPPIPPPPQPSSQDVAARFGIQDPLFPKQWHLVNNDFPEHMMNVTGVWDMGFKGKGVISSLVDDGLEYESEDLSQNFDAENSFDFNDHQKLPTPKNYDDHHGTRCAGQVAAQKNNVCGVGIAYESKVAGVRILSGPISDVDEAAALNYGFQNVSIYSCSWGPPDNGQSMEGPNYLIKKAVVNGINNGRGGKGSIFVFASGNGAGHGDQCNFDGYTNSIYSITVSAVDYKGLHPYYSETCAANMIVAYSSGSGRHIVTTDKGKNACATTHGGTSAAAPNAVGVFALALQVRPDLTWRDIQHLCVETARRINPEDPDWEDAPNDKRYSYKYGFGVLDAYHYVKAAQTWKLVKPQAWYQTKAIQLNNGTYHGNTYEGGEFIVPGGVESKTLITKEMLEENNLETLEHINVKVWISHTTRGEVEVELVSPNGIRSILGGARAGDRDSTGYPGWTFMTVKHWGENPIGHWTLKVKDQNKPNSNGTFIGWNMIFWGSSIDPSKAYKFEVPLGNDDFPPTEIPARPIIVEPTSTTSKQHAKPTNHLPGDHGVAAGEKTKPAFPSSTVGSTSTTTTLAETSSPATISGTPDIGWFSDMSKLVTSQKWFFVALGAVSLFGIGVGMFFLWRRRMAQTRATDYAPLDDENGHSMTALGTSVSGPRTTRELYDAFGEVSDDDDDETTALRQPLARSGGLGFHSGFLDDDDPSTTTAGMPSTYRDEPDHQEEPSHSRLRETPRDDESSSSPPGSVDGSWEHASRE</sequence>
<keyword evidence="20" id="KW-1185">Reference proteome</keyword>
<feature type="transmembrane region" description="Helical" evidence="16">
    <location>
        <begin position="731"/>
        <end position="752"/>
    </location>
</feature>
<dbReference type="InterPro" id="IPR000209">
    <property type="entry name" value="Peptidase_S8/S53_dom"/>
</dbReference>
<keyword evidence="8" id="KW-0106">Calcium</keyword>
<feature type="compositionally biased region" description="Low complexity" evidence="15">
    <location>
        <begin position="689"/>
        <end position="709"/>
    </location>
</feature>
<dbReference type="InterPro" id="IPR008979">
    <property type="entry name" value="Galactose-bd-like_sf"/>
</dbReference>
<evidence type="ECO:0000256" key="7">
    <source>
        <dbReference type="ARBA" id="ARBA00022825"/>
    </source>
</evidence>
<dbReference type="Proteomes" id="UP000467700">
    <property type="component" value="Unassembled WGS sequence"/>
</dbReference>
<dbReference type="Gene3D" id="3.40.50.200">
    <property type="entry name" value="Peptidase S8/S53 domain"/>
    <property type="match status" value="1"/>
</dbReference>
<dbReference type="PROSITE" id="PS00137">
    <property type="entry name" value="SUBTILASE_HIS"/>
    <property type="match status" value="1"/>
</dbReference>
<proteinExistence type="inferred from homology"/>
<evidence type="ECO:0000256" key="12">
    <source>
        <dbReference type="ARBA" id="ARBA00023180"/>
    </source>
</evidence>